<name>A0A2P5HGZ5_DIAHE</name>
<proteinExistence type="predicted"/>
<reference evidence="1" key="1">
    <citation type="submission" date="2017-09" db="EMBL/GenBank/DDBJ databases">
        <title>Polyketide synthases of a Diaporthe helianthi virulent isolate.</title>
        <authorList>
            <person name="Baroncelli R."/>
        </authorList>
    </citation>
    <scope>NUCLEOTIDE SEQUENCE [LARGE SCALE GENOMIC DNA]</scope>
    <source>
        <strain evidence="1">7/96</strain>
    </source>
</reference>
<keyword evidence="2" id="KW-1185">Reference proteome</keyword>
<evidence type="ECO:0000313" key="1">
    <source>
        <dbReference type="EMBL" id="POS69514.1"/>
    </source>
</evidence>
<comment type="caution">
    <text evidence="1">The sequence shown here is derived from an EMBL/GenBank/DDBJ whole genome shotgun (WGS) entry which is preliminary data.</text>
</comment>
<accession>A0A2P5HGZ5</accession>
<dbReference type="OrthoDB" id="8119704at2759"/>
<dbReference type="STRING" id="158607.A0A2P5HGZ5"/>
<protein>
    <submittedName>
        <fullName evidence="1">Uncharacterized protein</fullName>
    </submittedName>
</protein>
<dbReference type="EMBL" id="MAVT02002206">
    <property type="protein sequence ID" value="POS69514.1"/>
    <property type="molecule type" value="Genomic_DNA"/>
</dbReference>
<dbReference type="Proteomes" id="UP000094444">
    <property type="component" value="Unassembled WGS sequence"/>
</dbReference>
<dbReference type="AlphaFoldDB" id="A0A2P5HGZ5"/>
<evidence type="ECO:0000313" key="2">
    <source>
        <dbReference type="Proteomes" id="UP000094444"/>
    </source>
</evidence>
<gene>
    <name evidence="1" type="ORF">DHEL01_v212094</name>
</gene>
<sequence>MSGYSTEYHKDELLDSIKRNGSSRLAAAGCAYAEEWQDVQFAEAGLSDKRVCMIAGGKSDDAEGIREAAKLLKSQSDGGEGSTTCAYHVREAILSWNLQFPPLFAKAIQCWIEHLPMPDEFEDMPI</sequence>
<organism evidence="1 2">
    <name type="scientific">Diaporthe helianthi</name>
    <dbReference type="NCBI Taxonomy" id="158607"/>
    <lineage>
        <taxon>Eukaryota</taxon>
        <taxon>Fungi</taxon>
        <taxon>Dikarya</taxon>
        <taxon>Ascomycota</taxon>
        <taxon>Pezizomycotina</taxon>
        <taxon>Sordariomycetes</taxon>
        <taxon>Sordariomycetidae</taxon>
        <taxon>Diaporthales</taxon>
        <taxon>Diaporthaceae</taxon>
        <taxon>Diaporthe</taxon>
    </lineage>
</organism>
<dbReference type="InParanoid" id="A0A2P5HGZ5"/>